<feature type="compositionally biased region" description="Polar residues" evidence="1">
    <location>
        <begin position="55"/>
        <end position="77"/>
    </location>
</feature>
<evidence type="ECO:0000313" key="3">
    <source>
        <dbReference type="Proteomes" id="UP001375240"/>
    </source>
</evidence>
<protein>
    <submittedName>
        <fullName evidence="2">Uncharacterized protein</fullName>
    </submittedName>
</protein>
<keyword evidence="3" id="KW-1185">Reference proteome</keyword>
<dbReference type="Proteomes" id="UP001375240">
    <property type="component" value="Unassembled WGS sequence"/>
</dbReference>
<comment type="caution">
    <text evidence="2">The sequence shown here is derived from an EMBL/GenBank/DDBJ whole genome shotgun (WGS) entry which is preliminary data.</text>
</comment>
<evidence type="ECO:0000256" key="1">
    <source>
        <dbReference type="SAM" id="MobiDB-lite"/>
    </source>
</evidence>
<evidence type="ECO:0000313" key="2">
    <source>
        <dbReference type="EMBL" id="KAK6350228.1"/>
    </source>
</evidence>
<reference evidence="2 3" key="1">
    <citation type="submission" date="2019-10" db="EMBL/GenBank/DDBJ databases">
        <authorList>
            <person name="Palmer J.M."/>
        </authorList>
    </citation>
    <scope>NUCLEOTIDE SEQUENCE [LARGE SCALE GENOMIC DNA]</scope>
    <source>
        <strain evidence="2 3">TWF696</strain>
    </source>
</reference>
<dbReference type="AlphaFoldDB" id="A0AAV9UX04"/>
<feature type="compositionally biased region" description="Polar residues" evidence="1">
    <location>
        <begin position="38"/>
        <end position="48"/>
    </location>
</feature>
<sequence length="104" mass="11771">MFQSYFQHVTCTPNLAWENIPRPVECAQPGRQLAQPEDSPTTRRNQTIESEKFSPTRQRGLVSSQEEYGMGNSVQRKSNFKSEVGLSTGCRLRNHVMPSSQRAA</sequence>
<organism evidence="2 3">
    <name type="scientific">Orbilia brochopaga</name>
    <dbReference type="NCBI Taxonomy" id="3140254"/>
    <lineage>
        <taxon>Eukaryota</taxon>
        <taxon>Fungi</taxon>
        <taxon>Dikarya</taxon>
        <taxon>Ascomycota</taxon>
        <taxon>Pezizomycotina</taxon>
        <taxon>Orbiliomycetes</taxon>
        <taxon>Orbiliales</taxon>
        <taxon>Orbiliaceae</taxon>
        <taxon>Orbilia</taxon>
    </lineage>
</organism>
<gene>
    <name evidence="2" type="ORF">TWF696_006464</name>
</gene>
<accession>A0AAV9UX04</accession>
<feature type="region of interest" description="Disordered" evidence="1">
    <location>
        <begin position="28"/>
        <end position="80"/>
    </location>
</feature>
<proteinExistence type="predicted"/>
<name>A0AAV9UX04_9PEZI</name>
<dbReference type="EMBL" id="JAVHNQ010000004">
    <property type="protein sequence ID" value="KAK6350228.1"/>
    <property type="molecule type" value="Genomic_DNA"/>
</dbReference>